<dbReference type="NCBIfam" id="TIGR02432">
    <property type="entry name" value="lysidine_TilS_N"/>
    <property type="match status" value="1"/>
</dbReference>
<evidence type="ECO:0000256" key="6">
    <source>
        <dbReference type="ARBA" id="ARBA00022840"/>
    </source>
</evidence>
<protein>
    <recommendedName>
        <fullName evidence="8">tRNA(Ile)-lysidine synthase</fullName>
        <ecNumber evidence="8">6.3.4.19</ecNumber>
    </recommendedName>
    <alternativeName>
        <fullName evidence="8">tRNA(Ile)-2-lysyl-cytidine synthase</fullName>
    </alternativeName>
    <alternativeName>
        <fullName evidence="8">tRNA(Ile)-lysidine synthetase</fullName>
    </alternativeName>
</protein>
<evidence type="ECO:0000256" key="5">
    <source>
        <dbReference type="ARBA" id="ARBA00022741"/>
    </source>
</evidence>
<dbReference type="EMBL" id="CP080429">
    <property type="protein sequence ID" value="QYJ67933.1"/>
    <property type="molecule type" value="Genomic_DNA"/>
</dbReference>
<evidence type="ECO:0000256" key="2">
    <source>
        <dbReference type="ARBA" id="ARBA00022490"/>
    </source>
</evidence>
<name>A0ABX8V9R0_9FLAO</name>
<dbReference type="PANTHER" id="PTHR43033">
    <property type="entry name" value="TRNA(ILE)-LYSIDINE SYNTHASE-RELATED"/>
    <property type="match status" value="1"/>
</dbReference>
<dbReference type="CDD" id="cd01992">
    <property type="entry name" value="TilS_N"/>
    <property type="match status" value="1"/>
</dbReference>
<feature type="binding site" evidence="8">
    <location>
        <begin position="26"/>
        <end position="31"/>
    </location>
    <ligand>
        <name>ATP</name>
        <dbReference type="ChEBI" id="CHEBI:30616"/>
    </ligand>
</feature>
<keyword evidence="5 8" id="KW-0547">Nucleotide-binding</keyword>
<evidence type="ECO:0000256" key="7">
    <source>
        <dbReference type="ARBA" id="ARBA00048539"/>
    </source>
</evidence>
<dbReference type="InterPro" id="IPR012795">
    <property type="entry name" value="tRNA_Ile_lys_synt_N"/>
</dbReference>
<comment type="subcellular location">
    <subcellularLocation>
        <location evidence="1 8">Cytoplasm</location>
    </subcellularLocation>
</comment>
<keyword evidence="11" id="KW-1185">Reference proteome</keyword>
<dbReference type="Proteomes" id="UP000825381">
    <property type="component" value="Chromosome"/>
</dbReference>
<evidence type="ECO:0000256" key="4">
    <source>
        <dbReference type="ARBA" id="ARBA00022694"/>
    </source>
</evidence>
<comment type="similarity">
    <text evidence="8">Belongs to the tRNA(Ile)-lysidine synthase family.</text>
</comment>
<organism evidence="10 11">
    <name type="scientific">Flavobacterium litorale</name>
    <dbReference type="NCBI Taxonomy" id="2856519"/>
    <lineage>
        <taxon>Bacteria</taxon>
        <taxon>Pseudomonadati</taxon>
        <taxon>Bacteroidota</taxon>
        <taxon>Flavobacteriia</taxon>
        <taxon>Flavobacteriales</taxon>
        <taxon>Flavobacteriaceae</taxon>
        <taxon>Flavobacterium</taxon>
    </lineage>
</organism>
<feature type="domain" description="Lysidine-tRNA(Ile) synthetase C-terminal" evidence="9">
    <location>
        <begin position="360"/>
        <end position="433"/>
    </location>
</feature>
<keyword evidence="3 8" id="KW-0436">Ligase</keyword>
<evidence type="ECO:0000256" key="3">
    <source>
        <dbReference type="ARBA" id="ARBA00022598"/>
    </source>
</evidence>
<dbReference type="SUPFAM" id="SSF52402">
    <property type="entry name" value="Adenine nucleotide alpha hydrolases-like"/>
    <property type="match status" value="1"/>
</dbReference>
<evidence type="ECO:0000256" key="1">
    <source>
        <dbReference type="ARBA" id="ARBA00004496"/>
    </source>
</evidence>
<evidence type="ECO:0000259" key="9">
    <source>
        <dbReference type="SMART" id="SM00977"/>
    </source>
</evidence>
<keyword evidence="6 8" id="KW-0067">ATP-binding</keyword>
<dbReference type="Pfam" id="PF11734">
    <property type="entry name" value="TilS_C"/>
    <property type="match status" value="1"/>
</dbReference>
<dbReference type="SMART" id="SM00977">
    <property type="entry name" value="TilS_C"/>
    <property type="match status" value="1"/>
</dbReference>
<dbReference type="NCBIfam" id="TIGR02433">
    <property type="entry name" value="lysidine_TilS_C"/>
    <property type="match status" value="1"/>
</dbReference>
<comment type="domain">
    <text evidence="8">The N-terminal region contains the highly conserved SGGXDS motif, predicted to be a P-loop motif involved in ATP binding.</text>
</comment>
<dbReference type="GO" id="GO:0032267">
    <property type="term" value="F:tRNA(Ile)-lysidine synthase activity"/>
    <property type="evidence" value="ECO:0007669"/>
    <property type="project" value="UniProtKB-EC"/>
</dbReference>
<dbReference type="InterPro" id="IPR014729">
    <property type="entry name" value="Rossmann-like_a/b/a_fold"/>
</dbReference>
<accession>A0ABX8V9R0</accession>
<dbReference type="HAMAP" id="MF_01161">
    <property type="entry name" value="tRNA_Ile_lys_synt"/>
    <property type="match status" value="1"/>
</dbReference>
<proteinExistence type="inferred from homology"/>
<keyword evidence="2 8" id="KW-0963">Cytoplasm</keyword>
<evidence type="ECO:0000256" key="8">
    <source>
        <dbReference type="HAMAP-Rule" id="MF_01161"/>
    </source>
</evidence>
<dbReference type="PANTHER" id="PTHR43033:SF1">
    <property type="entry name" value="TRNA(ILE)-LYSIDINE SYNTHASE-RELATED"/>
    <property type="match status" value="1"/>
</dbReference>
<gene>
    <name evidence="8 10" type="primary">tilS</name>
    <name evidence="10" type="ORF">K1I41_10365</name>
</gene>
<dbReference type="InterPro" id="IPR012796">
    <property type="entry name" value="Lysidine-tRNA-synth_C"/>
</dbReference>
<keyword evidence="4 8" id="KW-0819">tRNA processing</keyword>
<comment type="catalytic activity">
    <reaction evidence="7 8">
        <text>cytidine(34) in tRNA(Ile2) + L-lysine + ATP = lysidine(34) in tRNA(Ile2) + AMP + diphosphate + H(+)</text>
        <dbReference type="Rhea" id="RHEA:43744"/>
        <dbReference type="Rhea" id="RHEA-COMP:10625"/>
        <dbReference type="Rhea" id="RHEA-COMP:10670"/>
        <dbReference type="ChEBI" id="CHEBI:15378"/>
        <dbReference type="ChEBI" id="CHEBI:30616"/>
        <dbReference type="ChEBI" id="CHEBI:32551"/>
        <dbReference type="ChEBI" id="CHEBI:33019"/>
        <dbReference type="ChEBI" id="CHEBI:82748"/>
        <dbReference type="ChEBI" id="CHEBI:83665"/>
        <dbReference type="ChEBI" id="CHEBI:456215"/>
        <dbReference type="EC" id="6.3.4.19"/>
    </reaction>
</comment>
<dbReference type="Gene3D" id="3.40.50.620">
    <property type="entry name" value="HUPs"/>
    <property type="match status" value="1"/>
</dbReference>
<reference evidence="10 11" key="1">
    <citation type="submission" date="2021-07" db="EMBL/GenBank/DDBJ databases">
        <title>Flavobacterium WSW3-B6 sp.nov, isolated from seaweed.</title>
        <authorList>
            <person name="Muhammad N."/>
            <person name="Ho H."/>
            <person name="Lee Y.-J."/>
            <person name="Nguyen T."/>
            <person name="Ho J."/>
            <person name="Kim S.-G."/>
        </authorList>
    </citation>
    <scope>NUCLEOTIDE SEQUENCE [LARGE SCALE GENOMIC DNA]</scope>
    <source>
        <strain evidence="10 11">WSW3-B6</strain>
    </source>
</reference>
<comment type="function">
    <text evidence="8">Ligates lysine onto the cytidine present at position 34 of the AUA codon-specific tRNA(Ile) that contains the anticodon CAU, in an ATP-dependent manner. Cytidine is converted to lysidine, thus changing the amino acid specificity of the tRNA from methionine to isoleucine.</text>
</comment>
<dbReference type="InterPro" id="IPR012094">
    <property type="entry name" value="tRNA_Ile_lys_synt"/>
</dbReference>
<dbReference type="SUPFAM" id="SSF56037">
    <property type="entry name" value="PheT/TilS domain"/>
    <property type="match status" value="1"/>
</dbReference>
<sequence>MLLQLQKHIDQNLSFLKGKNLLLATSGGVDSMVMVHLFKELQYTITIAHCNFNLRGEESDNDENFIRQYAQDNNIPVYVTRFNTERFASDNKLSIQVAARQLRYAWFHELLQENKLDYILTAHHLDDTIETFLINLTRGTGIEGFTGIPEQNGKIVRPLLPFSRAAIVAYAKANTITWREDSSNASDKYLRNKLRHDVIPTLRLLNPSFSDSFQATLNHLQQVKSLAEDASVLIYKEVVTEGEGQKIINITSLLRLPNYRAYLYQWLQPFGFTAWDDIYALPTAQSGKQVFTAGYRLLKDRETVLLEPIKNEDTQVYEITSEQDKIDYPVKLILQNIKEYTTVSDKNQIFIDSKLIKFPLFVRKWQEGDYFYPFGMDGQRKKVSKFFKDEKMSLSEKENTWLLCSENNIIWIIGRRADDRYKVTGKTTTILKIAQVQS</sequence>
<dbReference type="RefSeq" id="WP_220640278.1">
    <property type="nucleotide sequence ID" value="NZ_CP080429.1"/>
</dbReference>
<dbReference type="Pfam" id="PF01171">
    <property type="entry name" value="ATP_bind_3"/>
    <property type="match status" value="1"/>
</dbReference>
<dbReference type="InterPro" id="IPR011063">
    <property type="entry name" value="TilS/TtcA_N"/>
</dbReference>
<evidence type="ECO:0000313" key="11">
    <source>
        <dbReference type="Proteomes" id="UP000825381"/>
    </source>
</evidence>
<dbReference type="EC" id="6.3.4.19" evidence="8"/>
<evidence type="ECO:0000313" key="10">
    <source>
        <dbReference type="EMBL" id="QYJ67933.1"/>
    </source>
</evidence>